<feature type="transmembrane region" description="Helical" evidence="1">
    <location>
        <begin position="21"/>
        <end position="43"/>
    </location>
</feature>
<keyword evidence="1" id="KW-1133">Transmembrane helix</keyword>
<protein>
    <submittedName>
        <fullName evidence="2">N-terminal methylation motif-containing protein</fullName>
    </submittedName>
</protein>
<dbReference type="InterPro" id="IPR045584">
    <property type="entry name" value="Pilin-like"/>
</dbReference>
<name>A0ABY1NNG3_9BACT</name>
<gene>
    <name evidence="2" type="ORF">SAMN06265339_1295</name>
</gene>
<dbReference type="Pfam" id="PF07963">
    <property type="entry name" value="N_methyl"/>
    <property type="match status" value="1"/>
</dbReference>
<dbReference type="EMBL" id="FXUB01000003">
    <property type="protein sequence ID" value="SMP14233.1"/>
    <property type="molecule type" value="Genomic_DNA"/>
</dbReference>
<dbReference type="SUPFAM" id="SSF54523">
    <property type="entry name" value="Pili subunits"/>
    <property type="match status" value="1"/>
</dbReference>
<keyword evidence="3" id="KW-1185">Reference proteome</keyword>
<evidence type="ECO:0000313" key="3">
    <source>
        <dbReference type="Proteomes" id="UP001157911"/>
    </source>
</evidence>
<organism evidence="2 3">
    <name type="scientific">Desulfurobacterium pacificum</name>
    <dbReference type="NCBI Taxonomy" id="240166"/>
    <lineage>
        <taxon>Bacteria</taxon>
        <taxon>Pseudomonadati</taxon>
        <taxon>Aquificota</taxon>
        <taxon>Aquificia</taxon>
        <taxon>Desulfurobacteriales</taxon>
        <taxon>Desulfurobacteriaceae</taxon>
        <taxon>Desulfurobacterium</taxon>
    </lineage>
</organism>
<accession>A0ABY1NNG3</accession>
<dbReference type="InterPro" id="IPR012902">
    <property type="entry name" value="N_methyl_site"/>
</dbReference>
<keyword evidence="1" id="KW-0812">Transmembrane</keyword>
<sequence>MVAGVIFMLKRRNGGFSLIELLLVLIVLIIITSISAFGVYKLISYYKVRTFSEKLYSELEYARSLAYQKGSSEFRIENGYCNVYAPVGSSIPVVALKIPENVNVTLSLSFSSVNQVFKRNGLPYYNGTINVSGYGFTFKIVMDNISGRIYLEKG</sequence>
<evidence type="ECO:0000313" key="2">
    <source>
        <dbReference type="EMBL" id="SMP14233.1"/>
    </source>
</evidence>
<comment type="caution">
    <text evidence="2">The sequence shown here is derived from an EMBL/GenBank/DDBJ whole genome shotgun (WGS) entry which is preliminary data.</text>
</comment>
<dbReference type="Proteomes" id="UP001157911">
    <property type="component" value="Unassembled WGS sequence"/>
</dbReference>
<keyword evidence="1" id="KW-0472">Membrane</keyword>
<evidence type="ECO:0000256" key="1">
    <source>
        <dbReference type="SAM" id="Phobius"/>
    </source>
</evidence>
<reference evidence="2 3" key="1">
    <citation type="submission" date="2017-05" db="EMBL/GenBank/DDBJ databases">
        <authorList>
            <person name="Varghese N."/>
            <person name="Submissions S."/>
        </authorList>
    </citation>
    <scope>NUCLEOTIDE SEQUENCE [LARGE SCALE GENOMIC DNA]</scope>
    <source>
        <strain evidence="2 3">DSM 15522</strain>
    </source>
</reference>
<proteinExistence type="predicted"/>